<protein>
    <submittedName>
        <fullName evidence="1">AlpA family phage regulatory protein</fullName>
    </submittedName>
</protein>
<sequence length="66" mass="7872">MLPIWSVVMKLLTKKQVREKVGFSFAHIDRMENANRFPKRVRIGFRVFWSDEEIDVWIAAHLNARS</sequence>
<dbReference type="EMBL" id="RCNT01000002">
    <property type="protein sequence ID" value="RMA43283.1"/>
    <property type="molecule type" value="Genomic_DNA"/>
</dbReference>
<dbReference type="AlphaFoldDB" id="A0A3L9YAJ4"/>
<evidence type="ECO:0000313" key="1">
    <source>
        <dbReference type="EMBL" id="RMA43283.1"/>
    </source>
</evidence>
<comment type="caution">
    <text evidence="1">The sequence shown here is derived from an EMBL/GenBank/DDBJ whole genome shotgun (WGS) entry which is preliminary data.</text>
</comment>
<dbReference type="InterPro" id="IPR010260">
    <property type="entry name" value="AlpA"/>
</dbReference>
<proteinExistence type="predicted"/>
<evidence type="ECO:0000313" key="2">
    <source>
        <dbReference type="Proteomes" id="UP000281343"/>
    </source>
</evidence>
<reference evidence="1 2" key="1">
    <citation type="submission" date="2018-10" db="EMBL/GenBank/DDBJ databases">
        <authorList>
            <person name="Jung H.S."/>
            <person name="Jeon C.O."/>
        </authorList>
    </citation>
    <scope>NUCLEOTIDE SEQUENCE [LARGE SCALE GENOMIC DNA]</scope>
    <source>
        <strain evidence="1 2">MA-7-27</strain>
    </source>
</reference>
<name>A0A3L9YAJ4_9RHOB</name>
<accession>A0A3L9YAJ4</accession>
<keyword evidence="2" id="KW-1185">Reference proteome</keyword>
<dbReference type="Gene3D" id="1.10.238.160">
    <property type="match status" value="1"/>
</dbReference>
<dbReference type="Pfam" id="PF05930">
    <property type="entry name" value="Phage_AlpA"/>
    <property type="match status" value="1"/>
</dbReference>
<gene>
    <name evidence="1" type="ORF">D9R08_06630</name>
</gene>
<organism evidence="1 2">
    <name type="scientific">Rhodophyticola porphyridii</name>
    <dbReference type="NCBI Taxonomy" id="1852017"/>
    <lineage>
        <taxon>Bacteria</taxon>
        <taxon>Pseudomonadati</taxon>
        <taxon>Pseudomonadota</taxon>
        <taxon>Alphaproteobacteria</taxon>
        <taxon>Rhodobacterales</taxon>
        <taxon>Roseobacteraceae</taxon>
        <taxon>Rhodophyticola</taxon>
    </lineage>
</organism>
<dbReference type="Proteomes" id="UP000281343">
    <property type="component" value="Unassembled WGS sequence"/>
</dbReference>